<keyword evidence="3" id="KW-1185">Reference proteome</keyword>
<evidence type="ECO:0000256" key="1">
    <source>
        <dbReference type="HAMAP-Rule" id="MF_00688"/>
    </source>
</evidence>
<reference evidence="2 3" key="1">
    <citation type="submission" date="2021-04" db="EMBL/GenBank/DDBJ databases">
        <authorList>
            <person name="Pira H."/>
            <person name="Risdian C."/>
            <person name="Wink J."/>
        </authorList>
    </citation>
    <scope>NUCLEOTIDE SEQUENCE [LARGE SCALE GENOMIC DNA]</scope>
    <source>
        <strain evidence="2 3">WH131</strain>
    </source>
</reference>
<dbReference type="GO" id="GO:0008914">
    <property type="term" value="F:leucyl-tRNA--protein transferase activity"/>
    <property type="evidence" value="ECO:0007669"/>
    <property type="project" value="UniProtKB-EC"/>
</dbReference>
<dbReference type="EC" id="2.3.2.6" evidence="1"/>
<comment type="catalytic activity">
    <reaction evidence="1">
        <text>L-phenylalanyl-tRNA(Phe) + an N-terminal L-alpha-aminoacyl-[protein] = an N-terminal L-phenylalanyl-L-alpha-aminoacyl-[protein] + tRNA(Phe)</text>
        <dbReference type="Rhea" id="RHEA:43632"/>
        <dbReference type="Rhea" id="RHEA-COMP:9668"/>
        <dbReference type="Rhea" id="RHEA-COMP:9699"/>
        <dbReference type="Rhea" id="RHEA-COMP:10636"/>
        <dbReference type="Rhea" id="RHEA-COMP:10637"/>
        <dbReference type="ChEBI" id="CHEBI:78442"/>
        <dbReference type="ChEBI" id="CHEBI:78531"/>
        <dbReference type="ChEBI" id="CHEBI:78597"/>
        <dbReference type="ChEBI" id="CHEBI:83561"/>
        <dbReference type="EC" id="2.3.2.6"/>
    </reaction>
</comment>
<sequence length="237" mass="26376">MHSPFSPLIPVDTLLLAYRSGIFPMADTREDTEIFWVEPRDRAIIPLENLHISRSLRKVLRSDRYSVTINRDFSNVIRACSKPRPGHPESWISNRIIASYEQLHESGHAHSVECWLPEDNGEPVLAGGLYGVAFDSVFCGESMFSRASDASKVALCWLVALMQNAGFTLLDCQFMTDHLAFMGAVEIPQQDYLSLVSEACGKTDKTLAQAYRDLVETAREGHSSPGKLIAQSLTQTS</sequence>
<dbReference type="HAMAP" id="MF_00688">
    <property type="entry name" value="Leu_Phe_trans"/>
    <property type="match status" value="1"/>
</dbReference>
<comment type="similarity">
    <text evidence="1">Belongs to the L/F-transferase family.</text>
</comment>
<dbReference type="InterPro" id="IPR004616">
    <property type="entry name" value="Leu/Phe-tRNA_Trfase"/>
</dbReference>
<comment type="catalytic activity">
    <reaction evidence="1">
        <text>N-terminal L-lysyl-[protein] + L-leucyl-tRNA(Leu) = N-terminal L-leucyl-L-lysyl-[protein] + tRNA(Leu) + H(+)</text>
        <dbReference type="Rhea" id="RHEA:12340"/>
        <dbReference type="Rhea" id="RHEA-COMP:9613"/>
        <dbReference type="Rhea" id="RHEA-COMP:9622"/>
        <dbReference type="Rhea" id="RHEA-COMP:12670"/>
        <dbReference type="Rhea" id="RHEA-COMP:12671"/>
        <dbReference type="ChEBI" id="CHEBI:15378"/>
        <dbReference type="ChEBI" id="CHEBI:65249"/>
        <dbReference type="ChEBI" id="CHEBI:78442"/>
        <dbReference type="ChEBI" id="CHEBI:78494"/>
        <dbReference type="ChEBI" id="CHEBI:133043"/>
        <dbReference type="EC" id="2.3.2.6"/>
    </reaction>
</comment>
<dbReference type="Proteomes" id="UP000699975">
    <property type="component" value="Unassembled WGS sequence"/>
</dbReference>
<dbReference type="EMBL" id="JAGSPB010000001">
    <property type="protein sequence ID" value="MBV7265088.1"/>
    <property type="molecule type" value="Genomic_DNA"/>
</dbReference>
<keyword evidence="1 2" id="KW-0012">Acyltransferase</keyword>
<organism evidence="2 3">
    <name type="scientific">Erythrobacter ani</name>
    <dbReference type="NCBI Taxonomy" id="2827235"/>
    <lineage>
        <taxon>Bacteria</taxon>
        <taxon>Pseudomonadati</taxon>
        <taxon>Pseudomonadota</taxon>
        <taxon>Alphaproteobacteria</taxon>
        <taxon>Sphingomonadales</taxon>
        <taxon>Erythrobacteraceae</taxon>
        <taxon>Erythrobacter/Porphyrobacter group</taxon>
        <taxon>Erythrobacter</taxon>
    </lineage>
</organism>
<dbReference type="Pfam" id="PF03588">
    <property type="entry name" value="Leu_Phe_trans"/>
    <property type="match status" value="1"/>
</dbReference>
<evidence type="ECO:0000313" key="2">
    <source>
        <dbReference type="EMBL" id="MBV7265088.1"/>
    </source>
</evidence>
<dbReference type="RefSeq" id="WP_218315592.1">
    <property type="nucleotide sequence ID" value="NZ_JAGSPB010000001.1"/>
</dbReference>
<keyword evidence="1" id="KW-0963">Cytoplasm</keyword>
<accession>A0ABS6SKV7</accession>
<comment type="catalytic activity">
    <reaction evidence="1">
        <text>N-terminal L-arginyl-[protein] + L-leucyl-tRNA(Leu) = N-terminal L-leucyl-L-arginyl-[protein] + tRNA(Leu) + H(+)</text>
        <dbReference type="Rhea" id="RHEA:50416"/>
        <dbReference type="Rhea" id="RHEA-COMP:9613"/>
        <dbReference type="Rhea" id="RHEA-COMP:9622"/>
        <dbReference type="Rhea" id="RHEA-COMP:12672"/>
        <dbReference type="Rhea" id="RHEA-COMP:12673"/>
        <dbReference type="ChEBI" id="CHEBI:15378"/>
        <dbReference type="ChEBI" id="CHEBI:64719"/>
        <dbReference type="ChEBI" id="CHEBI:78442"/>
        <dbReference type="ChEBI" id="CHEBI:78494"/>
        <dbReference type="ChEBI" id="CHEBI:133044"/>
        <dbReference type="EC" id="2.3.2.6"/>
    </reaction>
</comment>
<protein>
    <recommendedName>
        <fullName evidence="1">Leucyl/phenylalanyl-tRNA--protein transferase</fullName>
        <ecNumber evidence="1">2.3.2.6</ecNumber>
    </recommendedName>
    <alternativeName>
        <fullName evidence="1">L/F-transferase</fullName>
    </alternativeName>
    <alternativeName>
        <fullName evidence="1">Leucyltransferase</fullName>
    </alternativeName>
    <alternativeName>
        <fullName evidence="1">Phenyalanyltransferase</fullName>
    </alternativeName>
</protein>
<gene>
    <name evidence="1 2" type="primary">aat</name>
    <name evidence="2" type="ORF">KCG45_02760</name>
</gene>
<proteinExistence type="inferred from homology"/>
<evidence type="ECO:0000313" key="3">
    <source>
        <dbReference type="Proteomes" id="UP000699975"/>
    </source>
</evidence>
<dbReference type="NCBIfam" id="TIGR00667">
    <property type="entry name" value="aat"/>
    <property type="match status" value="1"/>
</dbReference>
<comment type="subcellular location">
    <subcellularLocation>
        <location evidence="1">Cytoplasm</location>
    </subcellularLocation>
</comment>
<name>A0ABS6SKV7_9SPHN</name>
<comment type="function">
    <text evidence="1">Functions in the N-end rule pathway of protein degradation where it conjugates Leu, Phe and, less efficiently, Met from aminoacyl-tRNAs to the N-termini of proteins containing an N-terminal arginine or lysine.</text>
</comment>
<comment type="caution">
    <text evidence="2">The sequence shown here is derived from an EMBL/GenBank/DDBJ whole genome shotgun (WGS) entry which is preliminary data.</text>
</comment>
<keyword evidence="1 2" id="KW-0808">Transferase</keyword>
<dbReference type="PANTHER" id="PTHR30098:SF2">
    <property type="entry name" value="LEUCYL_PHENYLALANYL-TRNA--PROTEIN TRANSFERASE"/>
    <property type="match status" value="1"/>
</dbReference>
<dbReference type="PANTHER" id="PTHR30098">
    <property type="entry name" value="LEUCYL/PHENYLALANYL-TRNA--PROTEIN TRANSFERASE"/>
    <property type="match status" value="1"/>
</dbReference>